<dbReference type="EMBL" id="CP019605">
    <property type="protein sequence ID" value="AQP43541.1"/>
    <property type="molecule type" value="Genomic_DNA"/>
</dbReference>
<dbReference type="GO" id="GO:0005524">
    <property type="term" value="F:ATP binding"/>
    <property type="evidence" value="ECO:0007669"/>
    <property type="project" value="UniProtKB-KW"/>
</dbReference>
<protein>
    <submittedName>
        <fullName evidence="1">ABC transporter ATP-binding protein</fullName>
    </submittedName>
</protein>
<reference evidence="1 2" key="1">
    <citation type="journal article" date="2016" name="Int. J. Syst. Evol. Microbiol.">
        <title>Tessaracoccus flavus sp. nov., isolated from the drainage system of a lindane-producing factory.</title>
        <authorList>
            <person name="Kumari R."/>
            <person name="Singh P."/>
            <person name="Schumann P."/>
            <person name="Lal R."/>
        </authorList>
    </citation>
    <scope>NUCLEOTIDE SEQUENCE [LARGE SCALE GENOMIC DNA]</scope>
    <source>
        <strain evidence="1 2">RP1T</strain>
    </source>
</reference>
<proteinExistence type="predicted"/>
<dbReference type="CDD" id="cd14797">
    <property type="entry name" value="DUF302"/>
    <property type="match status" value="1"/>
</dbReference>
<dbReference type="PANTHER" id="PTHR38342">
    <property type="entry name" value="SLR5037 PROTEIN"/>
    <property type="match status" value="1"/>
</dbReference>
<dbReference type="SUPFAM" id="SSF103247">
    <property type="entry name" value="TT1751-like"/>
    <property type="match status" value="1"/>
</dbReference>
<sequence length="130" mass="13927">MNYALRIDLERPFDEVVGLTKESLAESGFGILTEINLKQTLKNKLDVDIDDQVILGACNPGFAHKGLQTEPSLGLLLPCNVVVRHSAGVTVVEAIDPETMVTLTGNSQMEPLADEVRAALKAALDRVAAS</sequence>
<dbReference type="Pfam" id="PF03625">
    <property type="entry name" value="DUF302"/>
    <property type="match status" value="1"/>
</dbReference>
<name>A0A1Q2CBR1_9ACTN</name>
<gene>
    <name evidence="1" type="ORF">RPIT_00830</name>
</gene>
<dbReference type="OrthoDB" id="9791067at2"/>
<dbReference type="InterPro" id="IPR016796">
    <property type="entry name" value="UCP021774"/>
</dbReference>
<dbReference type="STRING" id="1610493.RPIT_00830"/>
<keyword evidence="1" id="KW-0067">ATP-binding</keyword>
<accession>A0A1Q2CBR1</accession>
<keyword evidence="1" id="KW-0547">Nucleotide-binding</keyword>
<dbReference type="RefSeq" id="WP_077339625.1">
    <property type="nucleotide sequence ID" value="NZ_CP019605.1"/>
</dbReference>
<dbReference type="InterPro" id="IPR035923">
    <property type="entry name" value="TT1751-like_sf"/>
</dbReference>
<organism evidence="1 2">
    <name type="scientific">Tessaracoccus flavus</name>
    <dbReference type="NCBI Taxonomy" id="1610493"/>
    <lineage>
        <taxon>Bacteria</taxon>
        <taxon>Bacillati</taxon>
        <taxon>Actinomycetota</taxon>
        <taxon>Actinomycetes</taxon>
        <taxon>Propionibacteriales</taxon>
        <taxon>Propionibacteriaceae</taxon>
        <taxon>Tessaracoccus</taxon>
    </lineage>
</organism>
<dbReference type="Proteomes" id="UP000188324">
    <property type="component" value="Chromosome"/>
</dbReference>
<evidence type="ECO:0000313" key="1">
    <source>
        <dbReference type="EMBL" id="AQP43541.1"/>
    </source>
</evidence>
<dbReference type="PIRSF" id="PIRSF021774">
    <property type="entry name" value="UCP021774"/>
    <property type="match status" value="1"/>
</dbReference>
<dbReference type="AlphaFoldDB" id="A0A1Q2CBR1"/>
<dbReference type="KEGG" id="tfl:RPIT_00830"/>
<keyword evidence="2" id="KW-1185">Reference proteome</keyword>
<dbReference type="PANTHER" id="PTHR38342:SF1">
    <property type="entry name" value="SLR5037 PROTEIN"/>
    <property type="match status" value="1"/>
</dbReference>
<dbReference type="Gene3D" id="3.30.310.70">
    <property type="entry name" value="TT1751-like domain"/>
    <property type="match status" value="1"/>
</dbReference>
<evidence type="ECO:0000313" key="2">
    <source>
        <dbReference type="Proteomes" id="UP000188324"/>
    </source>
</evidence>
<dbReference type="InterPro" id="IPR005180">
    <property type="entry name" value="DUF302"/>
</dbReference>